<feature type="region of interest" description="Disordered" evidence="1">
    <location>
        <begin position="1"/>
        <end position="92"/>
    </location>
</feature>
<proteinExistence type="predicted"/>
<accession>A0A914UWS7</accession>
<evidence type="ECO:0000313" key="2">
    <source>
        <dbReference type="Proteomes" id="UP000887566"/>
    </source>
</evidence>
<protein>
    <submittedName>
        <fullName evidence="3">Uncharacterized protein</fullName>
    </submittedName>
</protein>
<dbReference type="Proteomes" id="UP000887566">
    <property type="component" value="Unplaced"/>
</dbReference>
<keyword evidence="2" id="KW-1185">Reference proteome</keyword>
<sequence>MTEIGSSLIADEEEEARARSNRPSRRHEADENSANVSQMPAHNRSPWTGCDRFVIRTPKQRTGTPYAQPTKRRSPAIFHATTTATEPWDASDRRRPGRLFYFRSASGLRDERTRYVVQLARRTSKASKQRVAGAEVNTSDKLPANATGRLISGSRRPFTSDSAAPTSVAAPIGGPGDWAVRFNGSAS</sequence>
<evidence type="ECO:0000256" key="1">
    <source>
        <dbReference type="SAM" id="MobiDB-lite"/>
    </source>
</evidence>
<organism evidence="2 3">
    <name type="scientific">Plectus sambesii</name>
    <dbReference type="NCBI Taxonomy" id="2011161"/>
    <lineage>
        <taxon>Eukaryota</taxon>
        <taxon>Metazoa</taxon>
        <taxon>Ecdysozoa</taxon>
        <taxon>Nematoda</taxon>
        <taxon>Chromadorea</taxon>
        <taxon>Plectida</taxon>
        <taxon>Plectina</taxon>
        <taxon>Plectoidea</taxon>
        <taxon>Plectidae</taxon>
        <taxon>Plectus</taxon>
    </lineage>
</organism>
<reference evidence="3" key="1">
    <citation type="submission" date="2022-11" db="UniProtKB">
        <authorList>
            <consortium name="WormBaseParasite"/>
        </authorList>
    </citation>
    <scope>IDENTIFICATION</scope>
</reference>
<dbReference type="WBParaSite" id="PSAMB.scaffold1305size33180.g12405.t1">
    <property type="protein sequence ID" value="PSAMB.scaffold1305size33180.g12405.t1"/>
    <property type="gene ID" value="PSAMB.scaffold1305size33180.g12405"/>
</dbReference>
<feature type="region of interest" description="Disordered" evidence="1">
    <location>
        <begin position="128"/>
        <end position="175"/>
    </location>
</feature>
<name>A0A914UWS7_9BILA</name>
<dbReference type="AlphaFoldDB" id="A0A914UWS7"/>
<evidence type="ECO:0000313" key="3">
    <source>
        <dbReference type="WBParaSite" id="PSAMB.scaffold1305size33180.g12405.t1"/>
    </source>
</evidence>